<name>A0ABS4JPE7_9FIRM</name>
<dbReference type="Gene3D" id="3.10.560.10">
    <property type="entry name" value="Outer membrane lipoprotein wza domain like"/>
    <property type="match status" value="1"/>
</dbReference>
<comment type="caution">
    <text evidence="2">The sequence shown here is derived from an EMBL/GenBank/DDBJ whole genome shotgun (WGS) entry which is preliminary data.</text>
</comment>
<dbReference type="Proteomes" id="UP001519289">
    <property type="component" value="Unassembled WGS sequence"/>
</dbReference>
<dbReference type="RefSeq" id="WP_209465551.1">
    <property type="nucleotide sequence ID" value="NZ_JAGGLG010000004.1"/>
</dbReference>
<dbReference type="InterPro" id="IPR051675">
    <property type="entry name" value="Endo/Exo/Phosphatase_dom_1"/>
</dbReference>
<sequence length="233" mass="23753">MGSIIQFTPAMRMAIAALLALCVAGLAWRGYTLYQADQRALKAAAFLAELESGALAAPDGASAPGGAEAPPVGPPARQVVVHVEGGVNAPGVYTLPEGSRVHDAIVAAGGPLPDAVPGVLNLAAPLVDGAKIYVYRQADLEPAAPPPPRAQGATYQPVATTLEGSGAGGQALVNINTASQAELESVPGIGPATARAIIAYRTEHGPFRRVDDLINVSGIGQKTLEKLRPYLTN</sequence>
<evidence type="ECO:0000313" key="2">
    <source>
        <dbReference type="EMBL" id="MBP2017408.1"/>
    </source>
</evidence>
<keyword evidence="3" id="KW-1185">Reference proteome</keyword>
<feature type="domain" description="Helix-hairpin-helix DNA-binding motif class 1" evidence="1">
    <location>
        <begin position="181"/>
        <end position="200"/>
    </location>
</feature>
<dbReference type="NCBIfam" id="TIGR00426">
    <property type="entry name" value="competence protein ComEA helix-hairpin-helix repeat region"/>
    <property type="match status" value="1"/>
</dbReference>
<organism evidence="2 3">
    <name type="scientific">Symbiobacterium terraclitae</name>
    <dbReference type="NCBI Taxonomy" id="557451"/>
    <lineage>
        <taxon>Bacteria</taxon>
        <taxon>Bacillati</taxon>
        <taxon>Bacillota</taxon>
        <taxon>Clostridia</taxon>
        <taxon>Eubacteriales</taxon>
        <taxon>Symbiobacteriaceae</taxon>
        <taxon>Symbiobacterium</taxon>
    </lineage>
</organism>
<dbReference type="PANTHER" id="PTHR21180">
    <property type="entry name" value="ENDONUCLEASE/EXONUCLEASE/PHOSPHATASE FAMILY DOMAIN-CONTAINING PROTEIN 1"/>
    <property type="match status" value="1"/>
</dbReference>
<evidence type="ECO:0000313" key="3">
    <source>
        <dbReference type="Proteomes" id="UP001519289"/>
    </source>
</evidence>
<dbReference type="Pfam" id="PF12836">
    <property type="entry name" value="HHH_3"/>
    <property type="match status" value="1"/>
</dbReference>
<accession>A0ABS4JPE7</accession>
<dbReference type="SMART" id="SM00278">
    <property type="entry name" value="HhH1"/>
    <property type="match status" value="2"/>
</dbReference>
<evidence type="ECO:0000259" key="1">
    <source>
        <dbReference type="SMART" id="SM00278"/>
    </source>
</evidence>
<feature type="domain" description="Helix-hairpin-helix DNA-binding motif class 1" evidence="1">
    <location>
        <begin position="211"/>
        <end position="230"/>
    </location>
</feature>
<reference evidence="2 3" key="1">
    <citation type="submission" date="2021-03" db="EMBL/GenBank/DDBJ databases">
        <title>Genomic Encyclopedia of Type Strains, Phase IV (KMG-IV): sequencing the most valuable type-strain genomes for metagenomic binning, comparative biology and taxonomic classification.</title>
        <authorList>
            <person name="Goeker M."/>
        </authorList>
    </citation>
    <scope>NUCLEOTIDE SEQUENCE [LARGE SCALE GENOMIC DNA]</scope>
    <source>
        <strain evidence="2 3">DSM 27138</strain>
    </source>
</reference>
<dbReference type="InterPro" id="IPR003583">
    <property type="entry name" value="Hlx-hairpin-Hlx_DNA-bd_motif"/>
</dbReference>
<dbReference type="InterPro" id="IPR004509">
    <property type="entry name" value="Competence_ComEA_HhH"/>
</dbReference>
<gene>
    <name evidence="2" type="ORF">J2Z79_000791</name>
</gene>
<dbReference type="Pfam" id="PF10531">
    <property type="entry name" value="SLBB"/>
    <property type="match status" value="1"/>
</dbReference>
<dbReference type="SUPFAM" id="SSF47781">
    <property type="entry name" value="RuvA domain 2-like"/>
    <property type="match status" value="1"/>
</dbReference>
<dbReference type="InterPro" id="IPR010994">
    <property type="entry name" value="RuvA_2-like"/>
</dbReference>
<dbReference type="Gene3D" id="1.10.150.320">
    <property type="entry name" value="Photosystem II 12 kDa extrinsic protein"/>
    <property type="match status" value="1"/>
</dbReference>
<dbReference type="InterPro" id="IPR019554">
    <property type="entry name" value="Soluble_ligand-bd"/>
</dbReference>
<protein>
    <submittedName>
        <fullName evidence="2">Competence protein ComEA</fullName>
    </submittedName>
</protein>
<proteinExistence type="predicted"/>
<dbReference type="PANTHER" id="PTHR21180:SF32">
    <property type="entry name" value="ENDONUCLEASE_EXONUCLEASE_PHOSPHATASE FAMILY DOMAIN-CONTAINING PROTEIN 1"/>
    <property type="match status" value="1"/>
</dbReference>
<dbReference type="EMBL" id="JAGGLG010000004">
    <property type="protein sequence ID" value="MBP2017408.1"/>
    <property type="molecule type" value="Genomic_DNA"/>
</dbReference>